<evidence type="ECO:0000259" key="2">
    <source>
        <dbReference type="Pfam" id="PF12657"/>
    </source>
</evidence>
<evidence type="ECO:0000313" key="4">
    <source>
        <dbReference type="EMBL" id="KFA60517.1"/>
    </source>
</evidence>
<feature type="domain" description="Transcription factor IIIC 90kDa subunit N-terminal" evidence="2">
    <location>
        <begin position="26"/>
        <end position="526"/>
    </location>
</feature>
<proteinExistence type="predicted"/>
<accession>A0A084Q982</accession>
<evidence type="ECO:0000313" key="5">
    <source>
        <dbReference type="Proteomes" id="UP000028524"/>
    </source>
</evidence>
<evidence type="ECO:0008006" key="6">
    <source>
        <dbReference type="Google" id="ProtNLM"/>
    </source>
</evidence>
<dbReference type="Proteomes" id="UP000028524">
    <property type="component" value="Unassembled WGS sequence"/>
</dbReference>
<dbReference type="Pfam" id="PF12657">
    <property type="entry name" value="TFIIIC_delta"/>
    <property type="match status" value="1"/>
</dbReference>
<dbReference type="OMA" id="VWEWMYG"/>
<sequence length="693" mass="76182">MERSNAPPLKTLALKSSPLTSHTIAWSCDAELAVATDDTLYLFLPEYPKKNDDAGNGVGEFAKDLGRHQFSLSFRASSIVRPDPAINAQLCAFAGVKLPSTKSGEDTNFKGVGAGPITGTGGATCQPVKLEWSPNGLGYNLRPILAVMHTTGSIVMLGEHVERKLSTSTSRVRGFKHWKILWGLGARLPIPDQSRGKGFRKMADRIKSFSWAKEIASGRALLAYMNDASQVVIISVQFYPRRKSPQSEELVWEVQEIARFDGNGPHLNEDEVDPDFVPHDTSYALKWSPWTVTEHSRTATLAYIARNYVGFRRVTVSNGWGKGKKPHVEVDDHDSVSICTFLSPDAFVEWEDAVWIEDGVSICRGMIATPFVVKPFQVALTGPLSPILEEHFVRNCGTTYPLEEEPEVNPITGLVIHPPDTPNKPDAPLYSLVRLSVIPTNLCWYQTNLPEESALPQWVEDIGRQCARAVSRVEARFGVLSDSDSEPDSEDERVKDGAVQSTHPHRFRIWGLASSPGGSCTALLASKYSTQLPDRVGGVRVMFSWPRQAETHAARFEKECTTTEGRVWEWLYTQDDLNTDAAKNSSFHPQSQPASHFLFQEAIQKQHCVFCDTSLNSSYDEARCENGHVFAVCAATGLAIMKPGISRICAVCGLSCLRISEQARIAEQHQLGADAVVESSGEMCGGCGGKFVA</sequence>
<dbReference type="InterPro" id="IPR024764">
    <property type="entry name" value="TFIIIC_Znf"/>
</dbReference>
<name>A0A084Q982_STAC4</name>
<evidence type="ECO:0000256" key="1">
    <source>
        <dbReference type="SAM" id="MobiDB-lite"/>
    </source>
</evidence>
<dbReference type="InterPro" id="IPR024761">
    <property type="entry name" value="TFIIIC_delta_N"/>
</dbReference>
<feature type="region of interest" description="Disordered" evidence="1">
    <location>
        <begin position="480"/>
        <end position="500"/>
    </location>
</feature>
<reference evidence="4 5" key="1">
    <citation type="journal article" date="2014" name="BMC Genomics">
        <title>Comparative genome sequencing reveals chemotype-specific gene clusters in the toxigenic black mold Stachybotrys.</title>
        <authorList>
            <person name="Semeiks J."/>
            <person name="Borek D."/>
            <person name="Otwinowski Z."/>
            <person name="Grishin N.V."/>
        </authorList>
    </citation>
    <scope>NUCLEOTIDE SEQUENCE [LARGE SCALE GENOMIC DNA]</scope>
    <source>
        <strain evidence="4 5">IBT 40285</strain>
    </source>
</reference>
<dbReference type="Pfam" id="PF12660">
    <property type="entry name" value="zf-TFIIIC"/>
    <property type="match status" value="1"/>
</dbReference>
<dbReference type="AlphaFoldDB" id="A0A084Q982"/>
<evidence type="ECO:0000259" key="3">
    <source>
        <dbReference type="Pfam" id="PF12660"/>
    </source>
</evidence>
<dbReference type="EMBL" id="KL660918">
    <property type="protein sequence ID" value="KFA60517.1"/>
    <property type="molecule type" value="Genomic_DNA"/>
</dbReference>
<organism evidence="4 5">
    <name type="scientific">Stachybotrys chlorohalonatus (strain IBT 40285)</name>
    <dbReference type="NCBI Taxonomy" id="1283841"/>
    <lineage>
        <taxon>Eukaryota</taxon>
        <taxon>Fungi</taxon>
        <taxon>Dikarya</taxon>
        <taxon>Ascomycota</taxon>
        <taxon>Pezizomycotina</taxon>
        <taxon>Sordariomycetes</taxon>
        <taxon>Hypocreomycetidae</taxon>
        <taxon>Hypocreales</taxon>
        <taxon>Stachybotryaceae</taxon>
        <taxon>Stachybotrys</taxon>
    </lineage>
</organism>
<dbReference type="STRING" id="1283841.A0A084Q982"/>
<dbReference type="InParanoid" id="A0A084Q982"/>
<gene>
    <name evidence="4" type="ORF">S40285_07871</name>
</gene>
<keyword evidence="5" id="KW-1185">Reference proteome</keyword>
<dbReference type="HOGENOM" id="CLU_006811_1_0_1"/>
<feature type="domain" description="Transcription factor IIIC putative zinc-finger" evidence="3">
    <location>
        <begin position="603"/>
        <end position="691"/>
    </location>
</feature>
<protein>
    <recommendedName>
        <fullName evidence="6">Transcription factor IIIC 90kDa subunit N-terminal domain-containing protein</fullName>
    </recommendedName>
</protein>
<dbReference type="OrthoDB" id="192611at2759"/>